<dbReference type="RefSeq" id="WP_117586723.1">
    <property type="nucleotide sequence ID" value="NZ_QRVA01000014.1"/>
</dbReference>
<dbReference type="EMBL" id="QRVA01000014">
    <property type="protein sequence ID" value="RGS16031.1"/>
    <property type="molecule type" value="Genomic_DNA"/>
</dbReference>
<dbReference type="Proteomes" id="UP000283872">
    <property type="component" value="Unassembled WGS sequence"/>
</dbReference>
<name>A0A3E5E5L3_9BACT</name>
<gene>
    <name evidence="1" type="ORF">DWY11_07090</name>
</gene>
<accession>A0A3E5E5L3</accession>
<sequence>MNNQKIKETLDMGSFLKELAEEGNVKFGFAKKLGINQIKLLEIEGGRNTVSMDIENGTFTPEKLLAMEEAIKSYLRQKDKENRYQEGYQSKLKIYKEKVDRWEEEKGDDYWEERNRKWALLREKLPYNSVSRKSAKIYEKFIKLTTL</sequence>
<protein>
    <submittedName>
        <fullName evidence="1">Uncharacterized protein</fullName>
    </submittedName>
</protein>
<evidence type="ECO:0000313" key="2">
    <source>
        <dbReference type="Proteomes" id="UP000283872"/>
    </source>
</evidence>
<evidence type="ECO:0000313" key="1">
    <source>
        <dbReference type="EMBL" id="RGS16031.1"/>
    </source>
</evidence>
<comment type="caution">
    <text evidence="1">The sequence shown here is derived from an EMBL/GenBank/DDBJ whole genome shotgun (WGS) entry which is preliminary data.</text>
</comment>
<organism evidence="1 2">
    <name type="scientific">Segatella copri</name>
    <dbReference type="NCBI Taxonomy" id="165179"/>
    <lineage>
        <taxon>Bacteria</taxon>
        <taxon>Pseudomonadati</taxon>
        <taxon>Bacteroidota</taxon>
        <taxon>Bacteroidia</taxon>
        <taxon>Bacteroidales</taxon>
        <taxon>Prevotellaceae</taxon>
        <taxon>Segatella</taxon>
    </lineage>
</organism>
<proteinExistence type="predicted"/>
<reference evidence="1 2" key="1">
    <citation type="submission" date="2018-08" db="EMBL/GenBank/DDBJ databases">
        <title>A genome reference for cultivated species of the human gut microbiota.</title>
        <authorList>
            <person name="Zou Y."/>
            <person name="Xue W."/>
            <person name="Luo G."/>
        </authorList>
    </citation>
    <scope>NUCLEOTIDE SEQUENCE [LARGE SCALE GENOMIC DNA]</scope>
    <source>
        <strain evidence="1 2">AF24-12</strain>
    </source>
</reference>
<dbReference type="AlphaFoldDB" id="A0A3E5E5L3"/>